<organism evidence="4 5">
    <name type="scientific">Puniceispirillum marinum (strain IMCC1322)</name>
    <dbReference type="NCBI Taxonomy" id="488538"/>
    <lineage>
        <taxon>Bacteria</taxon>
        <taxon>Pseudomonadati</taxon>
        <taxon>Pseudomonadota</taxon>
        <taxon>Alphaproteobacteria</taxon>
        <taxon>Candidatus Puniceispirillales</taxon>
        <taxon>Candidatus Puniceispirillaceae</taxon>
        <taxon>Candidatus Puniceispirillum</taxon>
    </lineage>
</organism>
<gene>
    <name evidence="4" type="ordered locus">SAR116_1484</name>
</gene>
<protein>
    <submittedName>
        <fullName evidence="4">Putative oxidoreductase</fullName>
        <ecNumber evidence="4">1.1.1.95</ecNumber>
    </submittedName>
</protein>
<reference evidence="4 5" key="1">
    <citation type="journal article" date="2010" name="J. Bacteriol.">
        <title>Complete genome sequence of "Candidatus Puniceispirillum marinum" IMCC1322, a representative of the SAR116 clade in the Alphaproteobacteria.</title>
        <authorList>
            <person name="Oh H.M."/>
            <person name="Kwon K.K."/>
            <person name="Kang I."/>
            <person name="Kang S.G."/>
            <person name="Lee J.H."/>
            <person name="Kim S.J."/>
            <person name="Cho J.C."/>
        </authorList>
    </citation>
    <scope>NUCLEOTIDE SEQUENCE [LARGE SCALE GENOMIC DNA]</scope>
    <source>
        <strain evidence="4 5">IMCC1322</strain>
    </source>
</reference>
<feature type="domain" description="D-isomer specific 2-hydroxyacid dehydrogenase NAD-binding" evidence="3">
    <location>
        <begin position="104"/>
        <end position="274"/>
    </location>
</feature>
<dbReference type="EC" id="1.1.1.95" evidence="4"/>
<dbReference type="GO" id="GO:0004617">
    <property type="term" value="F:phosphoglycerate dehydrogenase activity"/>
    <property type="evidence" value="ECO:0007669"/>
    <property type="project" value="UniProtKB-EC"/>
</dbReference>
<keyword evidence="1 4" id="KW-0560">Oxidoreductase</keyword>
<dbReference type="OrthoDB" id="9787219at2"/>
<dbReference type="PANTHER" id="PTHR43333">
    <property type="entry name" value="2-HACID_DH_C DOMAIN-CONTAINING PROTEIN"/>
    <property type="match status" value="1"/>
</dbReference>
<dbReference type="eggNOG" id="COG0111">
    <property type="taxonomic scope" value="Bacteria"/>
</dbReference>
<evidence type="ECO:0000256" key="2">
    <source>
        <dbReference type="ARBA" id="ARBA00023027"/>
    </source>
</evidence>
<name>D5BTY0_PUNMI</name>
<dbReference type="InterPro" id="IPR006140">
    <property type="entry name" value="D-isomer_DH_NAD-bd"/>
</dbReference>
<evidence type="ECO:0000313" key="4">
    <source>
        <dbReference type="EMBL" id="ADE39727.1"/>
    </source>
</evidence>
<dbReference type="KEGG" id="apb:SAR116_1484"/>
<dbReference type="STRING" id="488538.SAR116_1484"/>
<dbReference type="Proteomes" id="UP000007460">
    <property type="component" value="Chromosome"/>
</dbReference>
<dbReference type="GO" id="GO:0051287">
    <property type="term" value="F:NAD binding"/>
    <property type="evidence" value="ECO:0007669"/>
    <property type="project" value="InterPro"/>
</dbReference>
<dbReference type="PANTHER" id="PTHR43333:SF1">
    <property type="entry name" value="D-ISOMER SPECIFIC 2-HYDROXYACID DEHYDROGENASE NAD-BINDING DOMAIN-CONTAINING PROTEIN"/>
    <property type="match status" value="1"/>
</dbReference>
<dbReference type="HOGENOM" id="CLU_019796_1_0_5"/>
<dbReference type="AlphaFoldDB" id="D5BTY0"/>
<dbReference type="RefSeq" id="WP_013046354.1">
    <property type="nucleotide sequence ID" value="NC_014010.1"/>
</dbReference>
<dbReference type="Gene3D" id="3.40.50.720">
    <property type="entry name" value="NAD(P)-binding Rossmann-like Domain"/>
    <property type="match status" value="2"/>
</dbReference>
<accession>D5BTY0</accession>
<dbReference type="CDD" id="cd12164">
    <property type="entry name" value="GDH_like_2"/>
    <property type="match status" value="1"/>
</dbReference>
<dbReference type="Pfam" id="PF02826">
    <property type="entry name" value="2-Hacid_dh_C"/>
    <property type="match status" value="1"/>
</dbReference>
<keyword evidence="2" id="KW-0520">NAD</keyword>
<dbReference type="SUPFAM" id="SSF51735">
    <property type="entry name" value="NAD(P)-binding Rossmann-fold domains"/>
    <property type="match status" value="1"/>
</dbReference>
<proteinExistence type="predicted"/>
<sequence length="309" mass="33460">MISIGFYGNNDDRAMWRQRLTPLLSDFDVVDLESDAGMHADIALVWAPPRGLLAKMPNLRGIIMQGQGVDHMMGDDTTPRSVPLVRLVDPDMSDALSHWAILNALDMWRDGAQYRAQQAERLWKPLEQRPATGAVIGIMGVGAIGSVIASRFASLGFKVKGWTRTKRTLDDVEMFAGMDALPSFLADTDIVVSVLPLTPTTSGIMNTDFFSRLADGAFVINGGRGGQLVEDDLLAALDSGKIGGAALDVFGTEPLPATHPFWTHPKIVVWPHVAAQTNPQTAARQVATAITDIMAGKVPANKVDWDRGY</sequence>
<dbReference type="InterPro" id="IPR036291">
    <property type="entry name" value="NAD(P)-bd_dom_sf"/>
</dbReference>
<evidence type="ECO:0000256" key="1">
    <source>
        <dbReference type="ARBA" id="ARBA00023002"/>
    </source>
</evidence>
<dbReference type="EMBL" id="CP001751">
    <property type="protein sequence ID" value="ADE39727.1"/>
    <property type="molecule type" value="Genomic_DNA"/>
</dbReference>
<evidence type="ECO:0000259" key="3">
    <source>
        <dbReference type="Pfam" id="PF02826"/>
    </source>
</evidence>
<keyword evidence="5" id="KW-1185">Reference proteome</keyword>
<evidence type="ECO:0000313" key="5">
    <source>
        <dbReference type="Proteomes" id="UP000007460"/>
    </source>
</evidence>